<dbReference type="EMBL" id="LDZY01000014">
    <property type="protein sequence ID" value="KLU64380.1"/>
    <property type="molecule type" value="Genomic_DNA"/>
</dbReference>
<dbReference type="AlphaFoldDB" id="A0A0J1FLN1"/>
<gene>
    <name evidence="2" type="ORF">DEAC_c35820</name>
</gene>
<accession>A0A0J1FLN1</accession>
<dbReference type="STRING" id="476652.DEAC_c35820"/>
<keyword evidence="3" id="KW-1185">Reference proteome</keyword>
<keyword evidence="1" id="KW-0812">Transmembrane</keyword>
<dbReference type="Proteomes" id="UP000036356">
    <property type="component" value="Unassembled WGS sequence"/>
</dbReference>
<dbReference type="PATRIC" id="fig|476652.3.peg.3778"/>
<organism evidence="2 3">
    <name type="scientific">Desulfosporosinus acididurans</name>
    <dbReference type="NCBI Taxonomy" id="476652"/>
    <lineage>
        <taxon>Bacteria</taxon>
        <taxon>Bacillati</taxon>
        <taxon>Bacillota</taxon>
        <taxon>Clostridia</taxon>
        <taxon>Eubacteriales</taxon>
        <taxon>Desulfitobacteriaceae</taxon>
        <taxon>Desulfosporosinus</taxon>
    </lineage>
</organism>
<name>A0A0J1FLN1_9FIRM</name>
<evidence type="ECO:0000313" key="2">
    <source>
        <dbReference type="EMBL" id="KLU64380.1"/>
    </source>
</evidence>
<reference evidence="2 3" key="1">
    <citation type="submission" date="2015-06" db="EMBL/GenBank/DDBJ databases">
        <title>Draft genome of the moderately acidophilic sulfate reducer Candidatus Desulfosporosinus acididurans strain M1.</title>
        <authorList>
            <person name="Poehlein A."/>
            <person name="Petzsch P."/>
            <person name="Johnson B.D."/>
            <person name="Schloemann M."/>
            <person name="Daniel R."/>
            <person name="Muehling M."/>
        </authorList>
    </citation>
    <scope>NUCLEOTIDE SEQUENCE [LARGE SCALE GENOMIC DNA]</scope>
    <source>
        <strain evidence="2 3">M1</strain>
    </source>
</reference>
<dbReference type="RefSeq" id="WP_242847192.1">
    <property type="nucleotide sequence ID" value="NZ_LDZY01000014.1"/>
</dbReference>
<evidence type="ECO:0000256" key="1">
    <source>
        <dbReference type="SAM" id="Phobius"/>
    </source>
</evidence>
<evidence type="ECO:0000313" key="3">
    <source>
        <dbReference type="Proteomes" id="UP000036356"/>
    </source>
</evidence>
<comment type="caution">
    <text evidence="2">The sequence shown here is derived from an EMBL/GenBank/DDBJ whole genome shotgun (WGS) entry which is preliminary data.</text>
</comment>
<feature type="transmembrane region" description="Helical" evidence="1">
    <location>
        <begin position="20"/>
        <end position="37"/>
    </location>
</feature>
<keyword evidence="1" id="KW-0472">Membrane</keyword>
<sequence>MIEHSEAWHRAMRRRRRNRFGLIAFAFLVIVLCLITFKHTGKMTNSNAMSVTPQSSTVKIPDAVKTALQAAASARHPDLLRKFPYPFKAMLAISSDIDMTTLGEFEEYHRFLNTKEQTPYGQGLGLDIGDSSWLYIANDTKEKVDKEGHTIDYSMSYFQGIDPNKLKDAKKIVHYFKVGWIDSLHTFGDFSRNDHSIKFTRALAVAAWNAMNQSGFKPEVWINHGSETNVQNFGIYNSHNLFKYQQGDNPKSPYYHTDLTLKNGIRYVWDSMGENQFSWDDPLFPIHLRDGQKVWGFHRYTNERTKGKINWTWETQFISRQLTKTRLDQLVQEDKYSIVTQHLGKGNTGFPFTPEGVKTLNLLKSYNDDGKILVARTSRLLDYARSQKHVHYSLVQLNGKTYININTIDDQVLGSSIPSIDEVRGLTFYVNDPSSTYLFLNMNPINADDIQCNPRDEKGRKSIEIKWFKPDYTDYTKAE</sequence>
<keyword evidence="1" id="KW-1133">Transmembrane helix</keyword>
<protein>
    <submittedName>
        <fullName evidence="2">Uncharacterized protein</fullName>
    </submittedName>
</protein>
<proteinExistence type="predicted"/>